<accession>A0AAV9EBW3</accession>
<reference evidence="2" key="1">
    <citation type="journal article" date="2023" name="Nat. Commun.">
        <title>Diploid and tetraploid genomes of Acorus and the evolution of monocots.</title>
        <authorList>
            <person name="Ma L."/>
            <person name="Liu K.W."/>
            <person name="Li Z."/>
            <person name="Hsiao Y.Y."/>
            <person name="Qi Y."/>
            <person name="Fu T."/>
            <person name="Tang G.D."/>
            <person name="Zhang D."/>
            <person name="Sun W.H."/>
            <person name="Liu D.K."/>
            <person name="Li Y."/>
            <person name="Chen G.Z."/>
            <person name="Liu X.D."/>
            <person name="Liao X.Y."/>
            <person name="Jiang Y.T."/>
            <person name="Yu X."/>
            <person name="Hao Y."/>
            <person name="Huang J."/>
            <person name="Zhao X.W."/>
            <person name="Ke S."/>
            <person name="Chen Y.Y."/>
            <person name="Wu W.L."/>
            <person name="Hsu J.L."/>
            <person name="Lin Y.F."/>
            <person name="Huang M.D."/>
            <person name="Li C.Y."/>
            <person name="Huang L."/>
            <person name="Wang Z.W."/>
            <person name="Zhao X."/>
            <person name="Zhong W.Y."/>
            <person name="Peng D.H."/>
            <person name="Ahmad S."/>
            <person name="Lan S."/>
            <person name="Zhang J.S."/>
            <person name="Tsai W.C."/>
            <person name="Van de Peer Y."/>
            <person name="Liu Z.J."/>
        </authorList>
    </citation>
    <scope>NUCLEOTIDE SEQUENCE</scope>
    <source>
        <strain evidence="2">CP</strain>
    </source>
</reference>
<reference evidence="2" key="2">
    <citation type="submission" date="2023-06" db="EMBL/GenBank/DDBJ databases">
        <authorList>
            <person name="Ma L."/>
            <person name="Liu K.-W."/>
            <person name="Li Z."/>
            <person name="Hsiao Y.-Y."/>
            <person name="Qi Y."/>
            <person name="Fu T."/>
            <person name="Tang G."/>
            <person name="Zhang D."/>
            <person name="Sun W.-H."/>
            <person name="Liu D.-K."/>
            <person name="Li Y."/>
            <person name="Chen G.-Z."/>
            <person name="Liu X.-D."/>
            <person name="Liao X.-Y."/>
            <person name="Jiang Y.-T."/>
            <person name="Yu X."/>
            <person name="Hao Y."/>
            <person name="Huang J."/>
            <person name="Zhao X.-W."/>
            <person name="Ke S."/>
            <person name="Chen Y.-Y."/>
            <person name="Wu W.-L."/>
            <person name="Hsu J.-L."/>
            <person name="Lin Y.-F."/>
            <person name="Huang M.-D."/>
            <person name="Li C.-Y."/>
            <person name="Huang L."/>
            <person name="Wang Z.-W."/>
            <person name="Zhao X."/>
            <person name="Zhong W.-Y."/>
            <person name="Peng D.-H."/>
            <person name="Ahmad S."/>
            <person name="Lan S."/>
            <person name="Zhang J.-S."/>
            <person name="Tsai W.-C."/>
            <person name="Van De Peer Y."/>
            <person name="Liu Z.-J."/>
        </authorList>
    </citation>
    <scope>NUCLEOTIDE SEQUENCE</scope>
    <source>
        <strain evidence="2">CP</strain>
        <tissue evidence="2">Leaves</tissue>
    </source>
</reference>
<evidence type="ECO:0000313" key="3">
    <source>
        <dbReference type="Proteomes" id="UP001180020"/>
    </source>
</evidence>
<keyword evidence="3" id="KW-1185">Reference proteome</keyword>
<dbReference type="EMBL" id="JAUJYO010000008">
    <property type="protein sequence ID" value="KAK1309818.1"/>
    <property type="molecule type" value="Genomic_DNA"/>
</dbReference>
<dbReference type="Proteomes" id="UP001180020">
    <property type="component" value="Unassembled WGS sequence"/>
</dbReference>
<sequence>MKIAWKKKKKPGAVKRLRPNLPFEEGEDLNEEDDNASRGASETSTSPESRGGGGDDPARLSESFRSLGDQLAEVLVLFFGGTITGL</sequence>
<feature type="compositionally biased region" description="Polar residues" evidence="1">
    <location>
        <begin position="38"/>
        <end position="48"/>
    </location>
</feature>
<name>A0AAV9EBW3_ACOCL</name>
<protein>
    <submittedName>
        <fullName evidence="2">Uncharacterized protein</fullName>
    </submittedName>
</protein>
<gene>
    <name evidence="2" type="ORF">QJS10_CPA08g01062</name>
</gene>
<feature type="compositionally biased region" description="Acidic residues" evidence="1">
    <location>
        <begin position="24"/>
        <end position="34"/>
    </location>
</feature>
<proteinExistence type="predicted"/>
<evidence type="ECO:0000313" key="2">
    <source>
        <dbReference type="EMBL" id="KAK1309818.1"/>
    </source>
</evidence>
<feature type="compositionally biased region" description="Basic residues" evidence="1">
    <location>
        <begin position="1"/>
        <end position="18"/>
    </location>
</feature>
<feature type="region of interest" description="Disordered" evidence="1">
    <location>
        <begin position="1"/>
        <end position="64"/>
    </location>
</feature>
<comment type="caution">
    <text evidence="2">The sequence shown here is derived from an EMBL/GenBank/DDBJ whole genome shotgun (WGS) entry which is preliminary data.</text>
</comment>
<dbReference type="AlphaFoldDB" id="A0AAV9EBW3"/>
<organism evidence="2 3">
    <name type="scientific">Acorus calamus</name>
    <name type="common">Sweet flag</name>
    <dbReference type="NCBI Taxonomy" id="4465"/>
    <lineage>
        <taxon>Eukaryota</taxon>
        <taxon>Viridiplantae</taxon>
        <taxon>Streptophyta</taxon>
        <taxon>Embryophyta</taxon>
        <taxon>Tracheophyta</taxon>
        <taxon>Spermatophyta</taxon>
        <taxon>Magnoliopsida</taxon>
        <taxon>Liliopsida</taxon>
        <taxon>Acoraceae</taxon>
        <taxon>Acorus</taxon>
    </lineage>
</organism>
<evidence type="ECO:0000256" key="1">
    <source>
        <dbReference type="SAM" id="MobiDB-lite"/>
    </source>
</evidence>